<feature type="region of interest" description="Disordered" evidence="1">
    <location>
        <begin position="1"/>
        <end position="95"/>
    </location>
</feature>
<sequence length="309" mass="32211">MTTTGFKSSGSHNNNGKFGGAADFESNGDYSSDGRGIEPPRTSWTVDLTVETTPATMDPAASGNDVAGTVGSTTTFLRSGEPSSLASADDDRSDGEEIRGGFGGFWWVAGLGGNDGLQRPKSPQIPQSQQPLDKYGGAPSSNADDRVRPRGRQVLGSLPSELANCQFLNSLMLSEKSFFDQDFESLCTHAGPSAAGLHASQSLIKKATIVTGSGEEGGGRRRLGVGARRVVVIGGGNIVEEAHDKEGLPTLTLLGGRRAANPSNAGFVLGAAEAAPRRGMWAQTAVVCSGEDGKKKEGRRWKNGVGWKT</sequence>
<accession>A0A0D3EQ12</accession>
<protein>
    <submittedName>
        <fullName evidence="2">Uncharacterized protein</fullName>
    </submittedName>
</protein>
<name>A0A0D3EQ12_9ORYZ</name>
<proteinExistence type="predicted"/>
<feature type="compositionally biased region" description="Polar residues" evidence="1">
    <location>
        <begin position="42"/>
        <end position="55"/>
    </location>
</feature>
<dbReference type="Proteomes" id="UP000026960">
    <property type="component" value="Chromosome 1"/>
</dbReference>
<dbReference type="HOGENOM" id="CLU_916393_0_0_1"/>
<feature type="region of interest" description="Disordered" evidence="1">
    <location>
        <begin position="116"/>
        <end position="148"/>
    </location>
</feature>
<evidence type="ECO:0000256" key="1">
    <source>
        <dbReference type="SAM" id="MobiDB-lite"/>
    </source>
</evidence>
<reference evidence="2" key="2">
    <citation type="submission" date="2015-03" db="UniProtKB">
        <authorList>
            <consortium name="EnsemblPlants"/>
        </authorList>
    </citation>
    <scope>IDENTIFICATION</scope>
</reference>
<evidence type="ECO:0000313" key="3">
    <source>
        <dbReference type="Proteomes" id="UP000026960"/>
    </source>
</evidence>
<dbReference type="AlphaFoldDB" id="A0A0D3EQ12"/>
<feature type="compositionally biased region" description="Low complexity" evidence="1">
    <location>
        <begin position="119"/>
        <end position="131"/>
    </location>
</feature>
<evidence type="ECO:0000313" key="2">
    <source>
        <dbReference type="EnsemblPlants" id="OBART01G19180.1"/>
    </source>
</evidence>
<feature type="compositionally biased region" description="Polar residues" evidence="1">
    <location>
        <begin position="1"/>
        <end position="16"/>
    </location>
</feature>
<dbReference type="EnsemblPlants" id="OBART01G19180.1">
    <property type="protein sequence ID" value="OBART01G19180.1"/>
    <property type="gene ID" value="OBART01G19180"/>
</dbReference>
<dbReference type="PaxDb" id="65489-OBART01G19180.1"/>
<reference evidence="2" key="1">
    <citation type="journal article" date="2009" name="Rice">
        <title>De Novo Next Generation Sequencing of Plant Genomes.</title>
        <authorList>
            <person name="Rounsley S."/>
            <person name="Marri P.R."/>
            <person name="Yu Y."/>
            <person name="He R."/>
            <person name="Sisneros N."/>
            <person name="Goicoechea J.L."/>
            <person name="Lee S.J."/>
            <person name="Angelova A."/>
            <person name="Kudrna D."/>
            <person name="Luo M."/>
            <person name="Affourtit J."/>
            <person name="Desany B."/>
            <person name="Knight J."/>
            <person name="Niazi F."/>
            <person name="Egholm M."/>
            <person name="Wing R.A."/>
        </authorList>
    </citation>
    <scope>NUCLEOTIDE SEQUENCE [LARGE SCALE GENOMIC DNA]</scope>
    <source>
        <strain evidence="2">cv. IRGC 105608</strain>
    </source>
</reference>
<organism evidence="2">
    <name type="scientific">Oryza barthii</name>
    <dbReference type="NCBI Taxonomy" id="65489"/>
    <lineage>
        <taxon>Eukaryota</taxon>
        <taxon>Viridiplantae</taxon>
        <taxon>Streptophyta</taxon>
        <taxon>Embryophyta</taxon>
        <taxon>Tracheophyta</taxon>
        <taxon>Spermatophyta</taxon>
        <taxon>Magnoliopsida</taxon>
        <taxon>Liliopsida</taxon>
        <taxon>Poales</taxon>
        <taxon>Poaceae</taxon>
        <taxon>BOP clade</taxon>
        <taxon>Oryzoideae</taxon>
        <taxon>Oryzeae</taxon>
        <taxon>Oryzinae</taxon>
        <taxon>Oryza</taxon>
    </lineage>
</organism>
<keyword evidence="3" id="KW-1185">Reference proteome</keyword>
<dbReference type="Gramene" id="OBART01G19180.1">
    <property type="protein sequence ID" value="OBART01G19180.1"/>
    <property type="gene ID" value="OBART01G19180"/>
</dbReference>